<dbReference type="AlphaFoldDB" id="A0A069AQ52"/>
<protein>
    <submittedName>
        <fullName evidence="1">Uncharacterized protein</fullName>
    </submittedName>
</protein>
<reference evidence="1" key="1">
    <citation type="submission" date="2014-07" db="EMBL/GenBank/DDBJ databases">
        <authorList>
            <person name="Monot Marc"/>
        </authorList>
    </citation>
    <scope>NUCLEOTIDE SEQUENCE</scope>
</reference>
<proteinExistence type="predicted"/>
<evidence type="ECO:0000313" key="1">
    <source>
        <dbReference type="EMBL" id="CDS90387.1"/>
    </source>
</evidence>
<dbReference type="RefSeq" id="WP_021435048.1">
    <property type="nucleotide sequence ID" value="NZ_CAADAL010000019.1"/>
</dbReference>
<sequence>MISNKEIYDMGFEIGKTKVLSVGKLLQLNSACRMQDRNTILSILLPAYLGAKISFPEELFMNVENIEFMLCYQIGLVAGNAKENATFDGFISLADASERFNVPQATILSAIKRGAFKIDEDCRKIGRDWIFKVSSLQDKYGVEEVELYGIEDDYTDKEEE</sequence>
<dbReference type="EMBL" id="LK932540">
    <property type="protein sequence ID" value="CDS90387.1"/>
    <property type="molecule type" value="Genomic_DNA"/>
</dbReference>
<gene>
    <name evidence="1" type="ORF">BN1096_840004</name>
</gene>
<name>A0A069AQ52_CLODI</name>
<organism evidence="1">
    <name type="scientific">Clostridioides difficile</name>
    <name type="common">Peptoclostridium difficile</name>
    <dbReference type="NCBI Taxonomy" id="1496"/>
    <lineage>
        <taxon>Bacteria</taxon>
        <taxon>Bacillati</taxon>
        <taxon>Bacillota</taxon>
        <taxon>Clostridia</taxon>
        <taxon>Peptostreptococcales</taxon>
        <taxon>Peptostreptococcaceae</taxon>
        <taxon>Clostridioides</taxon>
    </lineage>
</organism>
<accession>A0A069AQ52</accession>